<protein>
    <submittedName>
        <fullName evidence="2">Uncharacterized protein</fullName>
    </submittedName>
</protein>
<feature type="compositionally biased region" description="Low complexity" evidence="1">
    <location>
        <begin position="111"/>
        <end position="126"/>
    </location>
</feature>
<evidence type="ECO:0000256" key="1">
    <source>
        <dbReference type="SAM" id="MobiDB-lite"/>
    </source>
</evidence>
<dbReference type="RefSeq" id="XP_007870949.1">
    <property type="nucleotide sequence ID" value="XM_007872758.1"/>
</dbReference>
<keyword evidence="3" id="KW-1185">Reference proteome</keyword>
<evidence type="ECO:0000313" key="3">
    <source>
        <dbReference type="Proteomes" id="UP000030669"/>
    </source>
</evidence>
<evidence type="ECO:0000313" key="2">
    <source>
        <dbReference type="EMBL" id="EPQ50696.1"/>
    </source>
</evidence>
<dbReference type="Proteomes" id="UP000030669">
    <property type="component" value="Unassembled WGS sequence"/>
</dbReference>
<feature type="compositionally biased region" description="Low complexity" evidence="1">
    <location>
        <begin position="139"/>
        <end position="150"/>
    </location>
</feature>
<dbReference type="AlphaFoldDB" id="S7PSB2"/>
<gene>
    <name evidence="2" type="ORF">GLOTRDRAFT_133798</name>
</gene>
<reference evidence="2 3" key="1">
    <citation type="journal article" date="2012" name="Science">
        <title>The Paleozoic origin of enzymatic lignin decomposition reconstructed from 31 fungal genomes.</title>
        <authorList>
            <person name="Floudas D."/>
            <person name="Binder M."/>
            <person name="Riley R."/>
            <person name="Barry K."/>
            <person name="Blanchette R.A."/>
            <person name="Henrissat B."/>
            <person name="Martinez A.T."/>
            <person name="Otillar R."/>
            <person name="Spatafora J.W."/>
            <person name="Yadav J.S."/>
            <person name="Aerts A."/>
            <person name="Benoit I."/>
            <person name="Boyd A."/>
            <person name="Carlson A."/>
            <person name="Copeland A."/>
            <person name="Coutinho P.M."/>
            <person name="de Vries R.P."/>
            <person name="Ferreira P."/>
            <person name="Findley K."/>
            <person name="Foster B."/>
            <person name="Gaskell J."/>
            <person name="Glotzer D."/>
            <person name="Gorecki P."/>
            <person name="Heitman J."/>
            <person name="Hesse C."/>
            <person name="Hori C."/>
            <person name="Igarashi K."/>
            <person name="Jurgens J.A."/>
            <person name="Kallen N."/>
            <person name="Kersten P."/>
            <person name="Kohler A."/>
            <person name="Kuees U."/>
            <person name="Kumar T.K.A."/>
            <person name="Kuo A."/>
            <person name="LaButti K."/>
            <person name="Larrondo L.F."/>
            <person name="Lindquist E."/>
            <person name="Ling A."/>
            <person name="Lombard V."/>
            <person name="Lucas S."/>
            <person name="Lundell T."/>
            <person name="Martin R."/>
            <person name="McLaughlin D.J."/>
            <person name="Morgenstern I."/>
            <person name="Morin E."/>
            <person name="Murat C."/>
            <person name="Nagy L.G."/>
            <person name="Nolan M."/>
            <person name="Ohm R.A."/>
            <person name="Patyshakuliyeva A."/>
            <person name="Rokas A."/>
            <person name="Ruiz-Duenas F.J."/>
            <person name="Sabat G."/>
            <person name="Salamov A."/>
            <person name="Samejima M."/>
            <person name="Schmutz J."/>
            <person name="Slot J.C."/>
            <person name="St John F."/>
            <person name="Stenlid J."/>
            <person name="Sun H."/>
            <person name="Sun S."/>
            <person name="Syed K."/>
            <person name="Tsang A."/>
            <person name="Wiebenga A."/>
            <person name="Young D."/>
            <person name="Pisabarro A."/>
            <person name="Eastwood D.C."/>
            <person name="Martin F."/>
            <person name="Cullen D."/>
            <person name="Grigoriev I.V."/>
            <person name="Hibbett D.S."/>
        </authorList>
    </citation>
    <scope>NUCLEOTIDE SEQUENCE [LARGE SCALE GENOMIC DNA]</scope>
    <source>
        <strain evidence="2 3">ATCC 11539</strain>
    </source>
</reference>
<proteinExistence type="predicted"/>
<dbReference type="GeneID" id="19302802"/>
<name>S7PSB2_GLOTA</name>
<dbReference type="KEGG" id="gtr:GLOTRDRAFT_133798"/>
<feature type="region of interest" description="Disordered" evidence="1">
    <location>
        <begin position="1"/>
        <end position="159"/>
    </location>
</feature>
<feature type="compositionally biased region" description="Acidic residues" evidence="1">
    <location>
        <begin position="95"/>
        <end position="108"/>
    </location>
</feature>
<dbReference type="HOGENOM" id="CLU_1660949_0_0_1"/>
<dbReference type="EMBL" id="KB469314">
    <property type="protein sequence ID" value="EPQ50696.1"/>
    <property type="molecule type" value="Genomic_DNA"/>
</dbReference>
<accession>S7PSB2</accession>
<sequence>MSVADTWLGRTGAGEEENVGGSPADEDARPPEEAEEDVNVVSPTEREGPEVEEVAPAPGPRARRAAKKAPSQAVIRGGPATRSRLAELADIQEASSDEDMIPIEEERPEEASSAPRAGASARSRGSICETQEEKWRTPSAAESGESSAWERLLHEDRKD</sequence>
<organism evidence="2 3">
    <name type="scientific">Gloeophyllum trabeum (strain ATCC 11539 / FP-39264 / Madison 617)</name>
    <name type="common">Brown rot fungus</name>
    <dbReference type="NCBI Taxonomy" id="670483"/>
    <lineage>
        <taxon>Eukaryota</taxon>
        <taxon>Fungi</taxon>
        <taxon>Dikarya</taxon>
        <taxon>Basidiomycota</taxon>
        <taxon>Agaricomycotina</taxon>
        <taxon>Agaricomycetes</taxon>
        <taxon>Gloeophyllales</taxon>
        <taxon>Gloeophyllaceae</taxon>
        <taxon>Gloeophyllum</taxon>
    </lineage>
</organism>